<dbReference type="InterPro" id="IPR050330">
    <property type="entry name" value="Bact_OuterMem_StrucFunc"/>
</dbReference>
<dbReference type="SUPFAM" id="SSF103088">
    <property type="entry name" value="OmpA-like"/>
    <property type="match status" value="1"/>
</dbReference>
<evidence type="ECO:0000313" key="7">
    <source>
        <dbReference type="EMBL" id="SMY06212.1"/>
    </source>
</evidence>
<dbReference type="InterPro" id="IPR006665">
    <property type="entry name" value="OmpA-like"/>
</dbReference>
<dbReference type="Gene3D" id="3.30.1330.60">
    <property type="entry name" value="OmpA-like domain"/>
    <property type="match status" value="1"/>
</dbReference>
<dbReference type="EMBL" id="FXZK01000001">
    <property type="protein sequence ID" value="SMY06212.1"/>
    <property type="molecule type" value="Genomic_DNA"/>
</dbReference>
<dbReference type="OrthoDB" id="9782229at2"/>
<dbReference type="GO" id="GO:0009279">
    <property type="term" value="C:cell outer membrane"/>
    <property type="evidence" value="ECO:0007669"/>
    <property type="project" value="UniProtKB-SubCell"/>
</dbReference>
<dbReference type="PRINTS" id="PR01021">
    <property type="entry name" value="OMPADOMAIN"/>
</dbReference>
<keyword evidence="2 4" id="KW-0472">Membrane</keyword>
<name>A0A238L9F2_9RHOB</name>
<evidence type="ECO:0000256" key="2">
    <source>
        <dbReference type="ARBA" id="ARBA00023136"/>
    </source>
</evidence>
<evidence type="ECO:0000256" key="5">
    <source>
        <dbReference type="SAM" id="SignalP"/>
    </source>
</evidence>
<evidence type="ECO:0000256" key="1">
    <source>
        <dbReference type="ARBA" id="ARBA00004442"/>
    </source>
</evidence>
<dbReference type="InterPro" id="IPR006690">
    <property type="entry name" value="OMPA-like_CS"/>
</dbReference>
<dbReference type="InterPro" id="IPR036737">
    <property type="entry name" value="OmpA-like_sf"/>
</dbReference>
<organism evidence="7 8">
    <name type="scientific">Flavimaricola marinus</name>
    <dbReference type="NCBI Taxonomy" id="1819565"/>
    <lineage>
        <taxon>Bacteria</taxon>
        <taxon>Pseudomonadati</taxon>
        <taxon>Pseudomonadota</taxon>
        <taxon>Alphaproteobacteria</taxon>
        <taxon>Rhodobacterales</taxon>
        <taxon>Paracoccaceae</taxon>
        <taxon>Flavimaricola</taxon>
    </lineage>
</organism>
<gene>
    <name evidence="7" type="primary">yiaD_1</name>
    <name evidence="7" type="ORF">LOM8899_00334</name>
</gene>
<dbReference type="InterPro" id="IPR006664">
    <property type="entry name" value="OMP_bac"/>
</dbReference>
<dbReference type="CDD" id="cd07185">
    <property type="entry name" value="OmpA_C-like"/>
    <property type="match status" value="1"/>
</dbReference>
<dbReference type="PROSITE" id="PS51123">
    <property type="entry name" value="OMPA_2"/>
    <property type="match status" value="1"/>
</dbReference>
<dbReference type="Pfam" id="PF00691">
    <property type="entry name" value="OmpA"/>
    <property type="match status" value="1"/>
</dbReference>
<dbReference type="PANTHER" id="PTHR30329:SF21">
    <property type="entry name" value="LIPOPROTEIN YIAD-RELATED"/>
    <property type="match status" value="1"/>
</dbReference>
<keyword evidence="5" id="KW-0732">Signal</keyword>
<feature type="signal peptide" evidence="5">
    <location>
        <begin position="1"/>
        <end position="22"/>
    </location>
</feature>
<evidence type="ECO:0000256" key="4">
    <source>
        <dbReference type="PROSITE-ProRule" id="PRU00473"/>
    </source>
</evidence>
<dbReference type="RefSeq" id="WP_093991361.1">
    <property type="nucleotide sequence ID" value="NZ_FXZK01000001.1"/>
</dbReference>
<dbReference type="PROSITE" id="PS51257">
    <property type="entry name" value="PROKAR_LIPOPROTEIN"/>
    <property type="match status" value="1"/>
</dbReference>
<feature type="domain" description="OmpA-like" evidence="6">
    <location>
        <begin position="101"/>
        <end position="217"/>
    </location>
</feature>
<dbReference type="Proteomes" id="UP000201613">
    <property type="component" value="Unassembled WGS sequence"/>
</dbReference>
<keyword evidence="7" id="KW-0449">Lipoprotein</keyword>
<sequence>MTMTKFSLAAAAASVLALSACQAPLPGQTTTNTQTGAIGGAVIGGVVGALSGDSTDERIRNAAIGAAVLGGAGAIGGNILDRQEAELRQQLGNNVGIVNNGSNLVVTLPQDILFAVDSATLTGALQSDLRAVAASLNNYPDTTVNVIGHTDNTGSSAYNLDLSQRRAQAVSSVLLSAGVSPSRVVSIGRGEDQPIASNLDSEGRAKNRRVEIIITPN</sequence>
<proteinExistence type="predicted"/>
<evidence type="ECO:0000313" key="8">
    <source>
        <dbReference type="Proteomes" id="UP000201613"/>
    </source>
</evidence>
<dbReference type="PROSITE" id="PS01068">
    <property type="entry name" value="OMPA_1"/>
    <property type="match status" value="1"/>
</dbReference>
<evidence type="ECO:0000259" key="6">
    <source>
        <dbReference type="PROSITE" id="PS51123"/>
    </source>
</evidence>
<dbReference type="PANTHER" id="PTHR30329">
    <property type="entry name" value="STATOR ELEMENT OF FLAGELLAR MOTOR COMPLEX"/>
    <property type="match status" value="1"/>
</dbReference>
<accession>A0A238L9F2</accession>
<feature type="chain" id="PRO_5012669635" evidence="5">
    <location>
        <begin position="23"/>
        <end position="217"/>
    </location>
</feature>
<keyword evidence="3" id="KW-0998">Cell outer membrane</keyword>
<reference evidence="7 8" key="1">
    <citation type="submission" date="2017-05" db="EMBL/GenBank/DDBJ databases">
        <authorList>
            <person name="Song R."/>
            <person name="Chenine A.L."/>
            <person name="Ruprecht R.M."/>
        </authorList>
    </citation>
    <scope>NUCLEOTIDE SEQUENCE [LARGE SCALE GENOMIC DNA]</scope>
    <source>
        <strain evidence="7 8">CECT 8899</strain>
    </source>
</reference>
<dbReference type="AlphaFoldDB" id="A0A238L9F2"/>
<protein>
    <submittedName>
        <fullName evidence="7">Putative lipoprotein YiaD</fullName>
    </submittedName>
</protein>
<comment type="subcellular location">
    <subcellularLocation>
        <location evidence="1">Cell outer membrane</location>
    </subcellularLocation>
</comment>
<evidence type="ECO:0000256" key="3">
    <source>
        <dbReference type="ARBA" id="ARBA00023237"/>
    </source>
</evidence>
<keyword evidence="8" id="KW-1185">Reference proteome</keyword>